<sequence>MNSNQPEDTTTEFSLISSLRYDPDLPSATSVYAKERYPEPHDSPYYLLRFHQDRLLKGATNFKWLKAAAFLQQPLEKFVETLDKFIPDRSKAWRLRIVVDVEGRCSVDVHPASAWPLRCMFLPTSFDQLESLNSSFPWRLIVDSVPTKPSDFTTYKSTSRAHYDSARRRAGIKSPSDPIEVLLVNPLGEVMEGSITTAYFRRRLHHPQEEIRSEWITPPISSGGMISVSRQYALDHGFCTEQIIRVDELVDRENLDPKFGSYRPKRVQGSVFKN</sequence>
<dbReference type="VEuPathDB" id="FungiDB:TSTA_002800"/>
<evidence type="ECO:0000313" key="1">
    <source>
        <dbReference type="EMBL" id="EED12216.1"/>
    </source>
</evidence>
<dbReference type="GeneID" id="8102891"/>
<dbReference type="InParanoid" id="B8MS83"/>
<dbReference type="Gene3D" id="3.20.10.10">
    <property type="entry name" value="D-amino Acid Aminotransferase, subunit A, domain 2"/>
    <property type="match status" value="1"/>
</dbReference>
<proteinExistence type="predicted"/>
<dbReference type="HOGENOM" id="CLU_020844_6_0_1"/>
<evidence type="ECO:0000313" key="2">
    <source>
        <dbReference type="Proteomes" id="UP000001745"/>
    </source>
</evidence>
<dbReference type="STRING" id="441959.B8MS83"/>
<dbReference type="InterPro" id="IPR036038">
    <property type="entry name" value="Aminotransferase-like"/>
</dbReference>
<dbReference type="InterPro" id="IPR043132">
    <property type="entry name" value="BCAT-like_C"/>
</dbReference>
<dbReference type="eggNOG" id="ENOG502QQMK">
    <property type="taxonomic scope" value="Eukaryota"/>
</dbReference>
<dbReference type="Pfam" id="PF01063">
    <property type="entry name" value="Aminotran_4"/>
    <property type="match status" value="1"/>
</dbReference>
<organism evidence="1 2">
    <name type="scientific">Talaromyces stipitatus (strain ATCC 10500 / CBS 375.48 / QM 6759 / NRRL 1006)</name>
    <name type="common">Penicillium stipitatum</name>
    <dbReference type="NCBI Taxonomy" id="441959"/>
    <lineage>
        <taxon>Eukaryota</taxon>
        <taxon>Fungi</taxon>
        <taxon>Dikarya</taxon>
        <taxon>Ascomycota</taxon>
        <taxon>Pezizomycotina</taxon>
        <taxon>Eurotiomycetes</taxon>
        <taxon>Eurotiomycetidae</taxon>
        <taxon>Eurotiales</taxon>
        <taxon>Trichocomaceae</taxon>
        <taxon>Talaromyces</taxon>
        <taxon>Talaromyces sect. Talaromyces</taxon>
    </lineage>
</organism>
<dbReference type="FunCoup" id="B8MS83">
    <property type="interactions" value="112"/>
</dbReference>
<dbReference type="Gene3D" id="3.30.470.10">
    <property type="match status" value="1"/>
</dbReference>
<dbReference type="InterPro" id="IPR043131">
    <property type="entry name" value="BCAT-like_N"/>
</dbReference>
<dbReference type="SUPFAM" id="SSF56752">
    <property type="entry name" value="D-aminoacid aminotransferase-like PLP-dependent enzymes"/>
    <property type="match status" value="1"/>
</dbReference>
<name>B8MS83_TALSN</name>
<reference evidence="2" key="1">
    <citation type="journal article" date="2015" name="Genome Announc.">
        <title>Genome sequence of the AIDS-associated pathogen Penicillium marneffei (ATCC18224) and its near taxonomic relative Talaromyces stipitatus (ATCC10500).</title>
        <authorList>
            <person name="Nierman W.C."/>
            <person name="Fedorova-Abrams N.D."/>
            <person name="Andrianopoulos A."/>
        </authorList>
    </citation>
    <scope>NUCLEOTIDE SEQUENCE [LARGE SCALE GENOMIC DNA]</scope>
    <source>
        <strain evidence="2">ATCC 10500 / CBS 375.48 / QM 6759 / NRRL 1006</strain>
    </source>
</reference>
<keyword evidence="2" id="KW-1185">Reference proteome</keyword>
<dbReference type="AlphaFoldDB" id="B8MS83"/>
<protein>
    <recommendedName>
        <fullName evidence="3">Aminodeoxychorismate lyase</fullName>
    </recommendedName>
</protein>
<dbReference type="OrthoDB" id="5288718at2759"/>
<dbReference type="Proteomes" id="UP000001745">
    <property type="component" value="Unassembled WGS sequence"/>
</dbReference>
<dbReference type="OMA" id="VWLSNGV"/>
<dbReference type="GO" id="GO:0003824">
    <property type="term" value="F:catalytic activity"/>
    <property type="evidence" value="ECO:0007669"/>
    <property type="project" value="InterPro"/>
</dbReference>
<evidence type="ECO:0008006" key="3">
    <source>
        <dbReference type="Google" id="ProtNLM"/>
    </source>
</evidence>
<gene>
    <name evidence="1" type="ORF">TSTA_002800</name>
</gene>
<dbReference type="EMBL" id="EQ962660">
    <property type="protein sequence ID" value="EED12216.1"/>
    <property type="molecule type" value="Genomic_DNA"/>
</dbReference>
<accession>B8MS83</accession>
<dbReference type="RefSeq" id="XP_002487870.1">
    <property type="nucleotide sequence ID" value="XM_002487825.1"/>
</dbReference>
<dbReference type="InterPro" id="IPR001544">
    <property type="entry name" value="Aminotrans_IV"/>
</dbReference>
<dbReference type="PhylomeDB" id="B8MS83"/>